<dbReference type="InterPro" id="IPR005162">
    <property type="entry name" value="Retrotrans_gag_dom"/>
</dbReference>
<dbReference type="Proteomes" id="UP001632038">
    <property type="component" value="Unassembled WGS sequence"/>
</dbReference>
<dbReference type="EMBL" id="JAVIJP010000054">
    <property type="protein sequence ID" value="KAL3623552.1"/>
    <property type="molecule type" value="Genomic_DNA"/>
</dbReference>
<proteinExistence type="predicted"/>
<reference evidence="3" key="1">
    <citation type="journal article" date="2024" name="IScience">
        <title>Strigolactones Initiate the Formation of Haustorium-like Structures in Castilleja.</title>
        <authorList>
            <person name="Buerger M."/>
            <person name="Peterson D."/>
            <person name="Chory J."/>
        </authorList>
    </citation>
    <scope>NUCLEOTIDE SEQUENCE [LARGE SCALE GENOMIC DNA]</scope>
</reference>
<keyword evidence="3" id="KW-1185">Reference proteome</keyword>
<dbReference type="Pfam" id="PF03732">
    <property type="entry name" value="Retrotrans_gag"/>
    <property type="match status" value="1"/>
</dbReference>
<dbReference type="PANTHER" id="PTHR33223:SF10">
    <property type="entry name" value="AMINOTRANSFERASE-LIKE PLANT MOBILE DOMAIN-CONTAINING PROTEIN"/>
    <property type="match status" value="1"/>
</dbReference>
<name>A0ABD3C414_9LAMI</name>
<evidence type="ECO:0000313" key="3">
    <source>
        <dbReference type="Proteomes" id="UP001632038"/>
    </source>
</evidence>
<comment type="caution">
    <text evidence="2">The sequence shown here is derived from an EMBL/GenBank/DDBJ whole genome shotgun (WGS) entry which is preliminary data.</text>
</comment>
<evidence type="ECO:0000313" key="2">
    <source>
        <dbReference type="EMBL" id="KAL3623552.1"/>
    </source>
</evidence>
<dbReference type="PANTHER" id="PTHR33223">
    <property type="entry name" value="CCHC-TYPE DOMAIN-CONTAINING PROTEIN"/>
    <property type="match status" value="1"/>
</dbReference>
<dbReference type="AlphaFoldDB" id="A0ABD3C414"/>
<gene>
    <name evidence="2" type="ORF">CASFOL_032368</name>
</gene>
<organism evidence="2 3">
    <name type="scientific">Castilleja foliolosa</name>
    <dbReference type="NCBI Taxonomy" id="1961234"/>
    <lineage>
        <taxon>Eukaryota</taxon>
        <taxon>Viridiplantae</taxon>
        <taxon>Streptophyta</taxon>
        <taxon>Embryophyta</taxon>
        <taxon>Tracheophyta</taxon>
        <taxon>Spermatophyta</taxon>
        <taxon>Magnoliopsida</taxon>
        <taxon>eudicotyledons</taxon>
        <taxon>Gunneridae</taxon>
        <taxon>Pentapetalae</taxon>
        <taxon>asterids</taxon>
        <taxon>lamiids</taxon>
        <taxon>Lamiales</taxon>
        <taxon>Orobanchaceae</taxon>
        <taxon>Pedicularideae</taxon>
        <taxon>Castillejinae</taxon>
        <taxon>Castilleja</taxon>
    </lineage>
</organism>
<evidence type="ECO:0000259" key="1">
    <source>
        <dbReference type="Pfam" id="PF03732"/>
    </source>
</evidence>
<sequence>MDGRLDYETIEKMMKMADSPFSDEILSDEALPSLRHFDLNFDGYTNPRDHLRLFESFDLLYRHSDRAKCRLFVSTLSKSALRWFNKLPAKSINNFDELRSAFIKEYRPCLVRQRGRGSFLQQRRMFW</sequence>
<feature type="domain" description="Retrotransposon gag" evidence="1">
    <location>
        <begin position="70"/>
        <end position="108"/>
    </location>
</feature>
<accession>A0ABD3C414</accession>
<protein>
    <recommendedName>
        <fullName evidence="1">Retrotransposon gag domain-containing protein</fullName>
    </recommendedName>
</protein>